<comment type="caution">
    <text evidence="1">The sequence shown here is derived from an EMBL/GenBank/DDBJ whole genome shotgun (WGS) entry which is preliminary data.</text>
</comment>
<name>A0ACC4DJW4_PURLI</name>
<reference evidence="1" key="1">
    <citation type="submission" date="2024-12" db="EMBL/GenBank/DDBJ databases">
        <title>Comparative genomics and development of molecular markers within Purpureocillium lilacinum and among Purpureocillium species.</title>
        <authorList>
            <person name="Yeh Z.-Y."/>
            <person name="Ni N.-T."/>
            <person name="Lo P.-H."/>
            <person name="Mushyakhwo K."/>
            <person name="Lin C.-F."/>
            <person name="Nai Y.-S."/>
        </authorList>
    </citation>
    <scope>NUCLEOTIDE SEQUENCE</scope>
    <source>
        <strain evidence="1">NCHU-NPUST-175</strain>
    </source>
</reference>
<dbReference type="EMBL" id="JBGNUJ010000008">
    <property type="protein sequence ID" value="KAL3956620.1"/>
    <property type="molecule type" value="Genomic_DNA"/>
</dbReference>
<evidence type="ECO:0000313" key="1">
    <source>
        <dbReference type="EMBL" id="KAL3956620.1"/>
    </source>
</evidence>
<proteinExistence type="predicted"/>
<evidence type="ECO:0000313" key="2">
    <source>
        <dbReference type="Proteomes" id="UP001638806"/>
    </source>
</evidence>
<keyword evidence="2" id="KW-1185">Reference proteome</keyword>
<protein>
    <submittedName>
        <fullName evidence="1">Uncharacterized protein</fullName>
    </submittedName>
</protein>
<sequence>MERLLIAVRLAPQSPSSPPWRAAEPPKSTTRTSTHADNDDDDDENEHGHPSLCCRADDIELRTFYDSRFYSTQSPHRTFPPYFRARRRRIRLVNLLHLLHFLLVLVDELPSAAKLDPDLNLDLIPPFDTDTAAASAFEDALSPLQRRQLADQIWRDVW</sequence>
<dbReference type="Proteomes" id="UP001638806">
    <property type="component" value="Unassembled WGS sequence"/>
</dbReference>
<accession>A0ACC4DJW4</accession>
<gene>
    <name evidence="1" type="ORF">ACCO45_009466</name>
</gene>
<organism evidence="1 2">
    <name type="scientific">Purpureocillium lilacinum</name>
    <name type="common">Paecilomyces lilacinus</name>
    <dbReference type="NCBI Taxonomy" id="33203"/>
    <lineage>
        <taxon>Eukaryota</taxon>
        <taxon>Fungi</taxon>
        <taxon>Dikarya</taxon>
        <taxon>Ascomycota</taxon>
        <taxon>Pezizomycotina</taxon>
        <taxon>Sordariomycetes</taxon>
        <taxon>Hypocreomycetidae</taxon>
        <taxon>Hypocreales</taxon>
        <taxon>Ophiocordycipitaceae</taxon>
        <taxon>Purpureocillium</taxon>
    </lineage>
</organism>